<dbReference type="AlphaFoldDB" id="A0A812QP77"/>
<accession>A0A812QP77</accession>
<dbReference type="EMBL" id="CAJNJA010017228">
    <property type="protein sequence ID" value="CAE7396989.1"/>
    <property type="molecule type" value="Genomic_DNA"/>
</dbReference>
<dbReference type="OrthoDB" id="10276843at2759"/>
<name>A0A812QP77_9DINO</name>
<protein>
    <submittedName>
        <fullName evidence="1">Uncharacterized protein</fullName>
    </submittedName>
</protein>
<sequence length="254" mass="28744">MISTSLAQFRLNTIRKWHFGTNWTTYYDYPSFARSDLAQQIWADEDARRDPDMLHRQVGVVEHLLAEFFEGKASLLFPPRQCRGQGSHRSSHREWATVVETPTTTVVEVEETTPMVTPPPTNPRVPEDEDLWNAVDDEAMPKAPIMLNLDPTGCSFSSSNDGPACCCFDYIVDTPDDQFSAVTDAYNDNPGPCRRRTTSTASGWHGPPITSRTKARLLWQKYGENRVCGIATLRLRHYTPIRWLSCDVDGAHHS</sequence>
<evidence type="ECO:0000313" key="2">
    <source>
        <dbReference type="Proteomes" id="UP000601435"/>
    </source>
</evidence>
<reference evidence="1" key="1">
    <citation type="submission" date="2021-02" db="EMBL/GenBank/DDBJ databases">
        <authorList>
            <person name="Dougan E. K."/>
            <person name="Rhodes N."/>
            <person name="Thang M."/>
            <person name="Chan C."/>
        </authorList>
    </citation>
    <scope>NUCLEOTIDE SEQUENCE</scope>
</reference>
<gene>
    <name evidence="1" type="ORF">SNEC2469_LOCUS10836</name>
</gene>
<proteinExistence type="predicted"/>
<organism evidence="1 2">
    <name type="scientific">Symbiodinium necroappetens</name>
    <dbReference type="NCBI Taxonomy" id="1628268"/>
    <lineage>
        <taxon>Eukaryota</taxon>
        <taxon>Sar</taxon>
        <taxon>Alveolata</taxon>
        <taxon>Dinophyceae</taxon>
        <taxon>Suessiales</taxon>
        <taxon>Symbiodiniaceae</taxon>
        <taxon>Symbiodinium</taxon>
    </lineage>
</organism>
<dbReference type="Proteomes" id="UP000601435">
    <property type="component" value="Unassembled WGS sequence"/>
</dbReference>
<keyword evidence="2" id="KW-1185">Reference proteome</keyword>
<comment type="caution">
    <text evidence="1">The sequence shown here is derived from an EMBL/GenBank/DDBJ whole genome shotgun (WGS) entry which is preliminary data.</text>
</comment>
<evidence type="ECO:0000313" key="1">
    <source>
        <dbReference type="EMBL" id="CAE7396989.1"/>
    </source>
</evidence>